<reference evidence="3" key="1">
    <citation type="submission" date="2023-08" db="EMBL/GenBank/DDBJ databases">
        <authorList>
            <person name="Chen Y."/>
            <person name="Shah S."/>
            <person name="Dougan E. K."/>
            <person name="Thang M."/>
            <person name="Chan C."/>
        </authorList>
    </citation>
    <scope>NUCLEOTIDE SEQUENCE</scope>
</reference>
<keyword evidence="2" id="KW-0812">Transmembrane</keyword>
<feature type="transmembrane region" description="Helical" evidence="2">
    <location>
        <begin position="536"/>
        <end position="558"/>
    </location>
</feature>
<keyword evidence="4" id="KW-1185">Reference proteome</keyword>
<feature type="region of interest" description="Disordered" evidence="1">
    <location>
        <begin position="195"/>
        <end position="290"/>
    </location>
</feature>
<keyword evidence="2" id="KW-1133">Transmembrane helix</keyword>
<sequence length="664" mass="76138">MDESGEAASKDADSNDSSSDSESDSSSESREEKVEVKAEEPVVEPVRAEEEEGEEEEEELDNASPSKTQLMTERQQRKAASRDLSRSFTAGLMPLDVEDEDEAEAEDVSPEVLESARSEQEAEEAEVPRRCCPRLRARVRCFRCCRCERGSELLLRSADAWSRFQWRCKALAWFLRCLCCPLLFLLWPCCRCPKRPKQAPAPRLSTRARSSVGFGAGRSSSRLGGALGRSSSRLGGPLGRSSSRLARGGSAALGRSRSARFEEPKIQTRSRMKEVKPRAEAQLAGPVVEKKSTAREQFRDQLRKQKTEALDAEELEGWEALTWRDFLPWNWEDTFEVWKESRVKMWQELEVCLSKMEMADEDEDRLSRWARRRWRVFLFAYWDPFVDAFPSFDRIFRAFLWSLLLVPISMFAASSTFLASSLLRNMDYVEGRCQIESLPSSFVTERGVESQVLGTYLIRRFFGGSADRLEGYVLQPCEIKVLCDQDLQGPNDRCESFKMWAWRDPITCFYHQEDEYGLQNRTLLCLARPSGLQEEIFGVIISGCALMVAALVVVFVFLRRAYDRRNAKKFQAEVDEQVEKDRVEADKVAAKQYEEFQKQEQMQQQQQEGEDEDQDMEGLVWTSEKTGHSFVSKVTRQTTRSQFQSEALGNRSQTFRSERSGISR</sequence>
<feature type="region of interest" description="Disordered" evidence="1">
    <location>
        <begin position="1"/>
        <end position="85"/>
    </location>
</feature>
<feature type="compositionally biased region" description="Basic and acidic residues" evidence="1">
    <location>
        <begin position="27"/>
        <end position="40"/>
    </location>
</feature>
<evidence type="ECO:0000256" key="2">
    <source>
        <dbReference type="SAM" id="Phobius"/>
    </source>
</evidence>
<feature type="compositionally biased region" description="Low complexity" evidence="1">
    <location>
        <begin position="217"/>
        <end position="256"/>
    </location>
</feature>
<evidence type="ECO:0000256" key="1">
    <source>
        <dbReference type="SAM" id="MobiDB-lite"/>
    </source>
</evidence>
<dbReference type="AlphaFoldDB" id="A0AA36IXX6"/>
<feature type="compositionally biased region" description="Basic and acidic residues" evidence="1">
    <location>
        <begin position="259"/>
        <end position="279"/>
    </location>
</feature>
<accession>A0AA36IXX6</accession>
<evidence type="ECO:0000313" key="3">
    <source>
        <dbReference type="EMBL" id="CAJ1396002.1"/>
    </source>
</evidence>
<feature type="compositionally biased region" description="Basic and acidic residues" evidence="1">
    <location>
        <begin position="74"/>
        <end position="85"/>
    </location>
</feature>
<feature type="compositionally biased region" description="Polar residues" evidence="1">
    <location>
        <begin position="632"/>
        <end position="655"/>
    </location>
</feature>
<feature type="compositionally biased region" description="Acidic residues" evidence="1">
    <location>
        <begin position="49"/>
        <end position="61"/>
    </location>
</feature>
<keyword evidence="2" id="KW-0472">Membrane</keyword>
<dbReference type="Proteomes" id="UP001178507">
    <property type="component" value="Unassembled WGS sequence"/>
</dbReference>
<evidence type="ECO:0000313" key="4">
    <source>
        <dbReference type="Proteomes" id="UP001178507"/>
    </source>
</evidence>
<dbReference type="EMBL" id="CAUJNA010003216">
    <property type="protein sequence ID" value="CAJ1396002.1"/>
    <property type="molecule type" value="Genomic_DNA"/>
</dbReference>
<feature type="region of interest" description="Disordered" evidence="1">
    <location>
        <begin position="596"/>
        <end position="664"/>
    </location>
</feature>
<name>A0AA36IXX6_9DINO</name>
<proteinExistence type="predicted"/>
<gene>
    <name evidence="3" type="ORF">EVOR1521_LOCUS20295</name>
</gene>
<organism evidence="3 4">
    <name type="scientific">Effrenium voratum</name>
    <dbReference type="NCBI Taxonomy" id="2562239"/>
    <lineage>
        <taxon>Eukaryota</taxon>
        <taxon>Sar</taxon>
        <taxon>Alveolata</taxon>
        <taxon>Dinophyceae</taxon>
        <taxon>Suessiales</taxon>
        <taxon>Symbiodiniaceae</taxon>
        <taxon>Effrenium</taxon>
    </lineage>
</organism>
<comment type="caution">
    <text evidence="3">The sequence shown here is derived from an EMBL/GenBank/DDBJ whole genome shotgun (WGS) entry which is preliminary data.</text>
</comment>
<protein>
    <submittedName>
        <fullName evidence="3">Uncharacterized protein</fullName>
    </submittedName>
</protein>